<feature type="compositionally biased region" description="Basic and acidic residues" evidence="1">
    <location>
        <begin position="700"/>
        <end position="709"/>
    </location>
</feature>
<feature type="region of interest" description="Disordered" evidence="1">
    <location>
        <begin position="700"/>
        <end position="720"/>
    </location>
</feature>
<feature type="region of interest" description="Disordered" evidence="1">
    <location>
        <begin position="965"/>
        <end position="985"/>
    </location>
</feature>
<feature type="transmembrane region" description="Helical" evidence="2">
    <location>
        <begin position="222"/>
        <end position="245"/>
    </location>
</feature>
<organism evidence="3 4">
    <name type="scientific">Cymbomonas tetramitiformis</name>
    <dbReference type="NCBI Taxonomy" id="36881"/>
    <lineage>
        <taxon>Eukaryota</taxon>
        <taxon>Viridiplantae</taxon>
        <taxon>Chlorophyta</taxon>
        <taxon>Pyramimonadophyceae</taxon>
        <taxon>Pyramimonadales</taxon>
        <taxon>Pyramimonadaceae</taxon>
        <taxon>Cymbomonas</taxon>
    </lineage>
</organism>
<feature type="compositionally biased region" description="Pro residues" evidence="1">
    <location>
        <begin position="122"/>
        <end position="150"/>
    </location>
</feature>
<dbReference type="Proteomes" id="UP001190700">
    <property type="component" value="Unassembled WGS sequence"/>
</dbReference>
<keyword evidence="2" id="KW-0472">Membrane</keyword>
<keyword evidence="2" id="KW-1133">Transmembrane helix</keyword>
<feature type="region of interest" description="Disordered" evidence="1">
    <location>
        <begin position="389"/>
        <end position="440"/>
    </location>
</feature>
<feature type="region of interest" description="Disordered" evidence="1">
    <location>
        <begin position="776"/>
        <end position="795"/>
    </location>
</feature>
<feature type="transmembrane region" description="Helical" evidence="2">
    <location>
        <begin position="266"/>
        <end position="290"/>
    </location>
</feature>
<reference evidence="3 4" key="1">
    <citation type="journal article" date="2015" name="Genome Biol. Evol.">
        <title>Comparative Genomics of a Bacterivorous Green Alga Reveals Evolutionary Causalities and Consequences of Phago-Mixotrophic Mode of Nutrition.</title>
        <authorList>
            <person name="Burns J.A."/>
            <person name="Paasch A."/>
            <person name="Narechania A."/>
            <person name="Kim E."/>
        </authorList>
    </citation>
    <scope>NUCLEOTIDE SEQUENCE [LARGE SCALE GENOMIC DNA]</scope>
    <source>
        <strain evidence="3 4">PLY_AMNH</strain>
    </source>
</reference>
<evidence type="ECO:0000313" key="4">
    <source>
        <dbReference type="Proteomes" id="UP001190700"/>
    </source>
</evidence>
<dbReference type="AlphaFoldDB" id="A0AAE0BDX7"/>
<protein>
    <submittedName>
        <fullName evidence="3">Uncharacterized protein</fullName>
    </submittedName>
</protein>
<dbReference type="EMBL" id="LGRX02035560">
    <property type="protein sequence ID" value="KAK3234080.1"/>
    <property type="molecule type" value="Genomic_DNA"/>
</dbReference>
<accession>A0AAE0BDX7</accession>
<feature type="region of interest" description="Disordered" evidence="1">
    <location>
        <begin position="559"/>
        <end position="664"/>
    </location>
</feature>
<feature type="compositionally biased region" description="Low complexity" evidence="1">
    <location>
        <begin position="533"/>
        <end position="545"/>
    </location>
</feature>
<feature type="transmembrane region" description="Helical" evidence="2">
    <location>
        <begin position="331"/>
        <end position="351"/>
    </location>
</feature>
<name>A0AAE0BDX7_9CHLO</name>
<evidence type="ECO:0000256" key="1">
    <source>
        <dbReference type="SAM" id="MobiDB-lite"/>
    </source>
</evidence>
<feature type="transmembrane region" description="Helical" evidence="2">
    <location>
        <begin position="302"/>
        <end position="324"/>
    </location>
</feature>
<evidence type="ECO:0000256" key="2">
    <source>
        <dbReference type="SAM" id="Phobius"/>
    </source>
</evidence>
<feature type="transmembrane region" description="Helical" evidence="2">
    <location>
        <begin position="158"/>
        <end position="176"/>
    </location>
</feature>
<feature type="transmembrane region" description="Helical" evidence="2">
    <location>
        <begin position="188"/>
        <end position="210"/>
    </location>
</feature>
<keyword evidence="4" id="KW-1185">Reference proteome</keyword>
<feature type="region of interest" description="Disordered" evidence="1">
    <location>
        <begin position="528"/>
        <end position="547"/>
    </location>
</feature>
<feature type="compositionally biased region" description="Basic and acidic residues" evidence="1">
    <location>
        <begin position="600"/>
        <end position="615"/>
    </location>
</feature>
<feature type="region of interest" description="Disordered" evidence="1">
    <location>
        <begin position="120"/>
        <end position="150"/>
    </location>
</feature>
<keyword evidence="2" id="KW-0812">Transmembrane</keyword>
<proteinExistence type="predicted"/>
<comment type="caution">
    <text evidence="3">The sequence shown here is derived from an EMBL/GenBank/DDBJ whole genome shotgun (WGS) entry which is preliminary data.</text>
</comment>
<evidence type="ECO:0000313" key="3">
    <source>
        <dbReference type="EMBL" id="KAK3234080.1"/>
    </source>
</evidence>
<sequence length="1111" mass="118380">MIGFGDYEIGSYLRDPSTFQTEYISALQDSISGMDEVVEWVQVVVGSVNIRTQVIYPPEVAMSDDFDCDVGSTSSCGTLLFTLYTVPEVLFVDSDFFDGYIDNVEAFDISTSHLGVSDISGIPPPLPSPPPSPPPMPPPPPPPAFPSPPGAPPIESTPWASIGLIFGGGITAWLLCKAGDALRPGTNHLALFVSLLATFDFLSDILFIHFDLGLSSEVVDCYYVAVVFMVVSMLANAAVLSHFLYHQMTVNEDLHTWMAQNSSMAALVIFLAFTNVEAFSLVSCGILPFLNAQLSETQESRVQMLGLVTNMMEDLPQAIILIVANYRRQEWSNTAIISFVATALAICYGITKRLLSSLLFVVAHQRDAVGSRPDSGAADVWDMVGRMFSGENGPPANRAGSGQSDTAALPKTNYVPPAASVQDGHGGGTTCPSSPLSERWQKGPQAALGKQEYIEVAMPELMHGGQSSGIRASPDEAFTEFHNPLTTASHVEKSMGSVAVGSASFTEYSNPLSMMTAVDEIADGIDVQPPPEELASGSGSSPGLPTKEVGTIEYTVLSSEAEARPQTLHNPAHREDTSDANKSAASVMGCPPQQGGVEAADERVMIDPTPGRERPAALPLNPDGEETTSTHPATEVVEASPAEAPTGITGADDAGQTHAPARQPNMSGTAFAALLRPRVPPTITNDNTEQHLQALQRTEVQGHEGEDFPNHPPVLHGTSECGVAATTKPMSLQEKVAARKAAKAQADVHVNIEADGEETTSTHPATEVVEASPAEAPTGITGADDAGQTHAPARQPTMSGTAFAALLRPRVPPTITNDNTEQHLQALQRTEVQGHEGEDFPNHPPVLRGTSECGVAATTKPMSLQEKVAARKAAKAQADVHVNIEADDRFKQSNDDVIAHEGQAVPSIMPLADKVDETHDHVQPDTAENDEDMLSKEPNIPTKMTLKEKKHNDAAQRVLATLGSRGIGDTVNPPREHRSHSAESAQALGRTWRVYLPPSSWKDARNWCGGSGNFHGRNNTHPSHPRGYSAWWAELIAELVPVSPRQVRGEALNAAVQAHIAYKHRRAGKAVIGGSIVVEDAVVTTSTTGDAAAPTNAKNITMESRFSKANR</sequence>
<gene>
    <name evidence="3" type="ORF">CYMTET_55655</name>
</gene>